<accession>A0ABQ4Z0F2</accession>
<dbReference type="CDD" id="cd00303">
    <property type="entry name" value="retropepsin_like"/>
    <property type="match status" value="1"/>
</dbReference>
<evidence type="ECO:0000313" key="1">
    <source>
        <dbReference type="EMBL" id="GJS83593.1"/>
    </source>
</evidence>
<sequence>MMVQFARLEMQAHMASVGPLWIGSCPFEDSHVLLPTEPSVLSEPFETPQISLHALTGQFVPMTLKIPGLLKKHQITVLIDGGSTHNFIQSRLVFLHGFNGCNFSPFRQSPLVMEISLNCGGFCAQTTLVMGQHDFTMDLLILPLYGAYIVLGVQWSPPSLKDYLTGTSPVATLDDLLSTRTHLLDQLKSKLLKAQLPSSFDFPDTAKVLVQWQNQPIIDATWENLLEFRQDFSSFNLEVKVSPDEWAMI</sequence>
<reference evidence="1" key="2">
    <citation type="submission" date="2022-01" db="EMBL/GenBank/DDBJ databases">
        <authorList>
            <person name="Yamashiro T."/>
            <person name="Shiraishi A."/>
            <person name="Satake H."/>
            <person name="Nakayama K."/>
        </authorList>
    </citation>
    <scope>NUCLEOTIDE SEQUENCE</scope>
</reference>
<name>A0ABQ4Z0F2_9ASTR</name>
<dbReference type="Pfam" id="PF08284">
    <property type="entry name" value="RVP_2"/>
    <property type="match status" value="1"/>
</dbReference>
<keyword evidence="2" id="KW-1185">Reference proteome</keyword>
<proteinExistence type="predicted"/>
<gene>
    <name evidence="1" type="ORF">Tco_0750134</name>
</gene>
<organism evidence="1 2">
    <name type="scientific">Tanacetum coccineum</name>
    <dbReference type="NCBI Taxonomy" id="301880"/>
    <lineage>
        <taxon>Eukaryota</taxon>
        <taxon>Viridiplantae</taxon>
        <taxon>Streptophyta</taxon>
        <taxon>Embryophyta</taxon>
        <taxon>Tracheophyta</taxon>
        <taxon>Spermatophyta</taxon>
        <taxon>Magnoliopsida</taxon>
        <taxon>eudicotyledons</taxon>
        <taxon>Gunneridae</taxon>
        <taxon>Pentapetalae</taxon>
        <taxon>asterids</taxon>
        <taxon>campanulids</taxon>
        <taxon>Asterales</taxon>
        <taxon>Asteraceae</taxon>
        <taxon>Asteroideae</taxon>
        <taxon>Anthemideae</taxon>
        <taxon>Anthemidinae</taxon>
        <taxon>Tanacetum</taxon>
    </lineage>
</organism>
<dbReference type="Proteomes" id="UP001151760">
    <property type="component" value="Unassembled WGS sequence"/>
</dbReference>
<dbReference type="PROSITE" id="PS51257">
    <property type="entry name" value="PROKAR_LIPOPROTEIN"/>
    <property type="match status" value="1"/>
</dbReference>
<comment type="caution">
    <text evidence="1">The sequence shown here is derived from an EMBL/GenBank/DDBJ whole genome shotgun (WGS) entry which is preliminary data.</text>
</comment>
<protein>
    <submittedName>
        <fullName evidence="1">Ty3-gypsy retrotransposon protein</fullName>
    </submittedName>
</protein>
<evidence type="ECO:0000313" key="2">
    <source>
        <dbReference type="Proteomes" id="UP001151760"/>
    </source>
</evidence>
<dbReference type="EMBL" id="BQNB010010912">
    <property type="protein sequence ID" value="GJS83593.1"/>
    <property type="molecule type" value="Genomic_DNA"/>
</dbReference>
<reference evidence="1" key="1">
    <citation type="journal article" date="2022" name="Int. J. Mol. Sci.">
        <title>Draft Genome of Tanacetum Coccineum: Genomic Comparison of Closely Related Tanacetum-Family Plants.</title>
        <authorList>
            <person name="Yamashiro T."/>
            <person name="Shiraishi A."/>
            <person name="Nakayama K."/>
            <person name="Satake H."/>
        </authorList>
    </citation>
    <scope>NUCLEOTIDE SEQUENCE</scope>
</reference>